<keyword evidence="4" id="KW-1185">Reference proteome</keyword>
<dbReference type="SUPFAM" id="SSF52402">
    <property type="entry name" value="Adenine nucleotide alpha hydrolases-like"/>
    <property type="match status" value="1"/>
</dbReference>
<evidence type="ECO:0000256" key="1">
    <source>
        <dbReference type="ARBA" id="ARBA00008791"/>
    </source>
</evidence>
<dbReference type="AlphaFoldDB" id="A0A1G8CPM5"/>
<dbReference type="PRINTS" id="PR01438">
    <property type="entry name" value="UNVRSLSTRESS"/>
</dbReference>
<dbReference type="InterPro" id="IPR006016">
    <property type="entry name" value="UspA"/>
</dbReference>
<dbReference type="EMBL" id="FNDT01000001">
    <property type="protein sequence ID" value="SDH47425.1"/>
    <property type="molecule type" value="Genomic_DNA"/>
</dbReference>
<protein>
    <submittedName>
        <fullName evidence="3">Nucleotide-binding universal stress protein, UspA family</fullName>
    </submittedName>
</protein>
<dbReference type="Gene3D" id="3.40.50.620">
    <property type="entry name" value="HUPs"/>
    <property type="match status" value="1"/>
</dbReference>
<evidence type="ECO:0000259" key="2">
    <source>
        <dbReference type="Pfam" id="PF00582"/>
    </source>
</evidence>
<accession>A0A1G8CPM5</accession>
<dbReference type="Pfam" id="PF00582">
    <property type="entry name" value="Usp"/>
    <property type="match status" value="1"/>
</dbReference>
<dbReference type="PANTHER" id="PTHR43010">
    <property type="entry name" value="UNIVERSAL STRESS PROTEIN SLR1230"/>
    <property type="match status" value="1"/>
</dbReference>
<evidence type="ECO:0000313" key="4">
    <source>
        <dbReference type="Proteomes" id="UP000199258"/>
    </source>
</evidence>
<comment type="similarity">
    <text evidence="1">Belongs to the universal stress protein A family.</text>
</comment>
<gene>
    <name evidence="3" type="ORF">SAMN04488693_101345</name>
</gene>
<feature type="domain" description="UspA" evidence="2">
    <location>
        <begin position="9"/>
        <end position="141"/>
    </location>
</feature>
<dbReference type="RefSeq" id="WP_090584495.1">
    <property type="nucleotide sequence ID" value="NZ_FNDT01000001.1"/>
</dbReference>
<evidence type="ECO:0000313" key="3">
    <source>
        <dbReference type="EMBL" id="SDH47425.1"/>
    </source>
</evidence>
<sequence length="148" mass="15385">MDNGESFQVVVGLDGSDGSRAALGWAVSEARLRRGKVRAVTAWQPPAVTAGMEGLIWDPASFEAAAKNEQTRVLKRVPAEDVPISRLLVQGSPAAVLLDASKDADLLVVGSRGLGGFSGLLLGSVSTHLIHHAVCPVLVVRPRQGSAA</sequence>
<dbReference type="CDD" id="cd00293">
    <property type="entry name" value="USP-like"/>
    <property type="match status" value="1"/>
</dbReference>
<reference evidence="3 4" key="1">
    <citation type="submission" date="2016-10" db="EMBL/GenBank/DDBJ databases">
        <authorList>
            <person name="de Groot N.N."/>
        </authorList>
    </citation>
    <scope>NUCLEOTIDE SEQUENCE [LARGE SCALE GENOMIC DNA]</scope>
    <source>
        <strain evidence="3 4">NP_1H</strain>
    </source>
</reference>
<dbReference type="InterPro" id="IPR014729">
    <property type="entry name" value="Rossmann-like_a/b/a_fold"/>
</dbReference>
<name>A0A1G8CPM5_9MICC</name>
<dbReference type="InterPro" id="IPR051688">
    <property type="entry name" value="USP_A"/>
</dbReference>
<proteinExistence type="inferred from homology"/>
<dbReference type="InterPro" id="IPR006015">
    <property type="entry name" value="Universal_stress_UspA"/>
</dbReference>
<organism evidence="3 4">
    <name type="scientific">Arthrobacter subterraneus</name>
    <dbReference type="NCBI Taxonomy" id="335973"/>
    <lineage>
        <taxon>Bacteria</taxon>
        <taxon>Bacillati</taxon>
        <taxon>Actinomycetota</taxon>
        <taxon>Actinomycetes</taxon>
        <taxon>Micrococcales</taxon>
        <taxon>Micrococcaceae</taxon>
        <taxon>Arthrobacter</taxon>
    </lineage>
</organism>
<dbReference type="PANTHER" id="PTHR43010:SF1">
    <property type="entry name" value="USPA DOMAIN-CONTAINING PROTEIN"/>
    <property type="match status" value="1"/>
</dbReference>
<dbReference type="STRING" id="335973.SAMN04488693_101345"/>
<dbReference type="Proteomes" id="UP000199258">
    <property type="component" value="Unassembled WGS sequence"/>
</dbReference>
<dbReference type="OrthoDB" id="6174426at2"/>